<proteinExistence type="predicted"/>
<keyword evidence="1" id="KW-0472">Membrane</keyword>
<dbReference type="RefSeq" id="WP_201632424.1">
    <property type="nucleotide sequence ID" value="NZ_JAEQNB010000001.1"/>
</dbReference>
<protein>
    <submittedName>
        <fullName evidence="2">Uncharacterized protein</fullName>
    </submittedName>
</protein>
<reference evidence="2 3" key="1">
    <citation type="submission" date="2021-01" db="EMBL/GenBank/DDBJ databases">
        <title>Tumebacillus sp. strain ITR2 16S ribosomal RNA gene Genome sequencing and assembly.</title>
        <authorList>
            <person name="Kang M."/>
        </authorList>
    </citation>
    <scope>NUCLEOTIDE SEQUENCE [LARGE SCALE GENOMIC DNA]</scope>
    <source>
        <strain evidence="2 3">ITR2</strain>
    </source>
</reference>
<comment type="caution">
    <text evidence="2">The sequence shown here is derived from an EMBL/GenBank/DDBJ whole genome shotgun (WGS) entry which is preliminary data.</text>
</comment>
<keyword evidence="3" id="KW-1185">Reference proteome</keyword>
<evidence type="ECO:0000313" key="3">
    <source>
        <dbReference type="Proteomes" id="UP000602284"/>
    </source>
</evidence>
<keyword evidence="1" id="KW-0812">Transmembrane</keyword>
<evidence type="ECO:0000256" key="1">
    <source>
        <dbReference type="SAM" id="Phobius"/>
    </source>
</evidence>
<keyword evidence="1" id="KW-1133">Transmembrane helix</keyword>
<dbReference type="Proteomes" id="UP000602284">
    <property type="component" value="Unassembled WGS sequence"/>
</dbReference>
<feature type="transmembrane region" description="Helical" evidence="1">
    <location>
        <begin position="123"/>
        <end position="143"/>
    </location>
</feature>
<feature type="transmembrane region" description="Helical" evidence="1">
    <location>
        <begin position="94"/>
        <end position="117"/>
    </location>
</feature>
<organism evidence="2 3">
    <name type="scientific">Tumebacillus amylolyticus</name>
    <dbReference type="NCBI Taxonomy" id="2801339"/>
    <lineage>
        <taxon>Bacteria</taxon>
        <taxon>Bacillati</taxon>
        <taxon>Bacillota</taxon>
        <taxon>Bacilli</taxon>
        <taxon>Bacillales</taxon>
        <taxon>Alicyclobacillaceae</taxon>
        <taxon>Tumebacillus</taxon>
    </lineage>
</organism>
<feature type="transmembrane region" description="Helical" evidence="1">
    <location>
        <begin position="30"/>
        <end position="55"/>
    </location>
</feature>
<feature type="transmembrane region" description="Helical" evidence="1">
    <location>
        <begin position="61"/>
        <end position="82"/>
    </location>
</feature>
<evidence type="ECO:0000313" key="2">
    <source>
        <dbReference type="EMBL" id="MBL0386303.1"/>
    </source>
</evidence>
<sequence length="156" mass="18401">MKWIVIPLVNLAAWYVFQRMKKTLPMLENLVAFFISGFLCQICLVIAMVNLKWIITSQSKFLQLLMTLDSVLVFPFLVLIWLNKMLWVPRRAKWLYVLAAVVSILAVESLEVWASLYSFRSVFVQWLFNLSWIVVVGGTWVVWKFYRRFAMRGVQT</sequence>
<dbReference type="EMBL" id="JAEQNB010000001">
    <property type="protein sequence ID" value="MBL0386303.1"/>
    <property type="molecule type" value="Genomic_DNA"/>
</dbReference>
<name>A0ABS1J7Q5_9BACL</name>
<gene>
    <name evidence="2" type="ORF">JJB07_06500</name>
</gene>
<accession>A0ABS1J7Q5</accession>